<reference evidence="1" key="1">
    <citation type="submission" date="2014-11" db="EMBL/GenBank/DDBJ databases">
        <authorList>
            <person name="Amaro Gonzalez C."/>
        </authorList>
    </citation>
    <scope>NUCLEOTIDE SEQUENCE</scope>
</reference>
<accession>A0A0E9R4S9</accession>
<dbReference type="AlphaFoldDB" id="A0A0E9R4S9"/>
<organism evidence="1">
    <name type="scientific">Anguilla anguilla</name>
    <name type="common">European freshwater eel</name>
    <name type="synonym">Muraena anguilla</name>
    <dbReference type="NCBI Taxonomy" id="7936"/>
    <lineage>
        <taxon>Eukaryota</taxon>
        <taxon>Metazoa</taxon>
        <taxon>Chordata</taxon>
        <taxon>Craniata</taxon>
        <taxon>Vertebrata</taxon>
        <taxon>Euteleostomi</taxon>
        <taxon>Actinopterygii</taxon>
        <taxon>Neopterygii</taxon>
        <taxon>Teleostei</taxon>
        <taxon>Anguilliformes</taxon>
        <taxon>Anguillidae</taxon>
        <taxon>Anguilla</taxon>
    </lineage>
</organism>
<evidence type="ECO:0000313" key="1">
    <source>
        <dbReference type="EMBL" id="JAH23333.1"/>
    </source>
</evidence>
<proteinExistence type="predicted"/>
<reference evidence="1" key="2">
    <citation type="journal article" date="2015" name="Fish Shellfish Immunol.">
        <title>Early steps in the European eel (Anguilla anguilla)-Vibrio vulnificus interaction in the gills: Role of the RtxA13 toxin.</title>
        <authorList>
            <person name="Callol A."/>
            <person name="Pajuelo D."/>
            <person name="Ebbesson L."/>
            <person name="Teles M."/>
            <person name="MacKenzie S."/>
            <person name="Amaro C."/>
        </authorList>
    </citation>
    <scope>NUCLEOTIDE SEQUENCE</scope>
</reference>
<name>A0A0E9R4S9_ANGAN</name>
<protein>
    <submittedName>
        <fullName evidence="1">Uncharacterized protein</fullName>
    </submittedName>
</protein>
<sequence>MRTGFYLQTHGEERLLKELFCIHFFIINCGFNEVDTSAMHKRDMRLNCMLYSIYL</sequence>
<dbReference type="EMBL" id="GBXM01085244">
    <property type="protein sequence ID" value="JAH23333.1"/>
    <property type="molecule type" value="Transcribed_RNA"/>
</dbReference>